<dbReference type="AlphaFoldDB" id="A0AAF1KWQ5"/>
<name>A0AAF1KWQ5_9HYPH</name>
<proteinExistence type="predicted"/>
<evidence type="ECO:0000313" key="2">
    <source>
        <dbReference type="Proteomes" id="UP000249499"/>
    </source>
</evidence>
<keyword evidence="1" id="KW-0614">Plasmid</keyword>
<reference evidence="2" key="2">
    <citation type="journal article" date="2023" name="MicrobiologyOpen">
        <title>Genomics of the tumorigenes clade of the family Rhizobiaceae and description of Rhizobium rhododendri sp. nov.</title>
        <authorList>
            <person name="Kuzmanovic N."/>
            <person name="diCenzo G.C."/>
            <person name="Bunk B."/>
            <person name="Sproeer C."/>
            <person name="Fruehling A."/>
            <person name="Neumann-Schaal M."/>
            <person name="Overmann J."/>
            <person name="Smalla K."/>
        </authorList>
    </citation>
    <scope>NUCLEOTIDE SEQUENCE [LARGE SCALE GENOMIC DNA]</scope>
    <source>
        <strain evidence="2">1078</strain>
        <plasmid evidence="2">pRt1078</plasmid>
    </source>
</reference>
<gene>
    <name evidence="1" type="ORF">PR017_20575</name>
</gene>
<dbReference type="EMBL" id="CP117256">
    <property type="protein sequence ID" value="WFR97599.1"/>
    <property type="molecule type" value="Genomic_DNA"/>
</dbReference>
<evidence type="ECO:0000313" key="1">
    <source>
        <dbReference type="EMBL" id="WFR97599.1"/>
    </source>
</evidence>
<accession>A0AAF1KWQ5</accession>
<reference evidence="1 2" key="1">
    <citation type="journal article" date="2018" name="Sci. Rep.">
        <title>Rhizobium tumorigenes sp. nov., a novel plant tumorigenic bacterium isolated from cane gall tumors on thornless blackberry.</title>
        <authorList>
            <person name="Kuzmanovi N."/>
            <person name="Smalla K."/>
            <person name="Gronow S."/>
            <person name="PuBawska J."/>
        </authorList>
    </citation>
    <scope>NUCLEOTIDE SEQUENCE [LARGE SCALE GENOMIC DNA]</scope>
    <source>
        <strain evidence="1 2">1078</strain>
    </source>
</reference>
<geneLocation type="plasmid" evidence="1 2">
    <name>pRt1078</name>
</geneLocation>
<dbReference type="RefSeq" id="WP_111221381.1">
    <property type="nucleotide sequence ID" value="NZ_CP117256.1"/>
</dbReference>
<sequence length="107" mass="11770">MVEQVGLSQLTVIDIDGPMITTPRSVMQLTVDKREGVQNLDIGVSDADEIVTLNWLSKLNGQEHTLLGLERDDGWQVMVGGGPIYYVVTLGVGTRAVQDRTLRSYEP</sequence>
<dbReference type="Proteomes" id="UP000249499">
    <property type="component" value="Plasmid pRt1078"/>
</dbReference>
<keyword evidence="2" id="KW-1185">Reference proteome</keyword>
<organism evidence="1 2">
    <name type="scientific">Rhizobium tumorigenes</name>
    <dbReference type="NCBI Taxonomy" id="2041385"/>
    <lineage>
        <taxon>Bacteria</taxon>
        <taxon>Pseudomonadati</taxon>
        <taxon>Pseudomonadota</taxon>
        <taxon>Alphaproteobacteria</taxon>
        <taxon>Hyphomicrobiales</taxon>
        <taxon>Rhizobiaceae</taxon>
        <taxon>Rhizobium/Agrobacterium group</taxon>
        <taxon>Rhizobium</taxon>
    </lineage>
</organism>
<protein>
    <submittedName>
        <fullName evidence="1">Uncharacterized protein</fullName>
    </submittedName>
</protein>
<dbReference type="KEGG" id="rtu:PR017_20575"/>